<dbReference type="GeneID" id="36344712"/>
<evidence type="ECO:0000256" key="1">
    <source>
        <dbReference type="SAM" id="MobiDB-lite"/>
    </source>
</evidence>
<keyword evidence="2" id="KW-1133">Transmembrane helix</keyword>
<dbReference type="KEGG" id="egl:EGR_08997"/>
<comment type="caution">
    <text evidence="3">The sequence shown here is derived from an EMBL/GenBank/DDBJ whole genome shotgun (WGS) entry which is preliminary data.</text>
</comment>
<dbReference type="AlphaFoldDB" id="W6UCX6"/>
<evidence type="ECO:0000256" key="2">
    <source>
        <dbReference type="SAM" id="Phobius"/>
    </source>
</evidence>
<protein>
    <submittedName>
        <fullName evidence="3">Uncharacterized protein</fullName>
    </submittedName>
</protein>
<feature type="compositionally biased region" description="Basic and acidic residues" evidence="1">
    <location>
        <begin position="176"/>
        <end position="186"/>
    </location>
</feature>
<dbReference type="OMA" id="IRCHINS"/>
<feature type="region of interest" description="Disordered" evidence="1">
    <location>
        <begin position="366"/>
        <end position="401"/>
    </location>
</feature>
<organism evidence="3 4">
    <name type="scientific">Echinococcus granulosus</name>
    <name type="common">Hydatid tapeworm</name>
    <dbReference type="NCBI Taxonomy" id="6210"/>
    <lineage>
        <taxon>Eukaryota</taxon>
        <taxon>Metazoa</taxon>
        <taxon>Spiralia</taxon>
        <taxon>Lophotrochozoa</taxon>
        <taxon>Platyhelminthes</taxon>
        <taxon>Cestoda</taxon>
        <taxon>Eucestoda</taxon>
        <taxon>Cyclophyllidea</taxon>
        <taxon>Taeniidae</taxon>
        <taxon>Echinococcus</taxon>
        <taxon>Echinococcus granulosus group</taxon>
    </lineage>
</organism>
<gene>
    <name evidence="3" type="ORF">EGR_08997</name>
</gene>
<keyword evidence="4" id="KW-1185">Reference proteome</keyword>
<reference evidence="3 4" key="1">
    <citation type="journal article" date="2013" name="Nat. Genet.">
        <title>The genome of the hydatid tapeworm Echinococcus granulosus.</title>
        <authorList>
            <person name="Zheng H."/>
            <person name="Zhang W."/>
            <person name="Zhang L."/>
            <person name="Zhang Z."/>
            <person name="Li J."/>
            <person name="Lu G."/>
            <person name="Zhu Y."/>
            <person name="Wang Y."/>
            <person name="Huang Y."/>
            <person name="Liu J."/>
            <person name="Kang H."/>
            <person name="Chen J."/>
            <person name="Wang L."/>
            <person name="Chen A."/>
            <person name="Yu S."/>
            <person name="Gao Z."/>
            <person name="Jin L."/>
            <person name="Gu W."/>
            <person name="Wang Z."/>
            <person name="Zhao L."/>
            <person name="Shi B."/>
            <person name="Wen H."/>
            <person name="Lin R."/>
            <person name="Jones M.K."/>
            <person name="Brejova B."/>
            <person name="Vinar T."/>
            <person name="Zhao G."/>
            <person name="McManus D.P."/>
            <person name="Chen Z."/>
            <person name="Zhou Y."/>
            <person name="Wang S."/>
        </authorList>
    </citation>
    <scope>NUCLEOTIDE SEQUENCE [LARGE SCALE GENOMIC DNA]</scope>
</reference>
<dbReference type="OrthoDB" id="6260030at2759"/>
<keyword evidence="2" id="KW-0472">Membrane</keyword>
<name>W6UCX6_ECHGR</name>
<feature type="region of interest" description="Disordered" evidence="1">
    <location>
        <begin position="615"/>
        <end position="665"/>
    </location>
</feature>
<keyword evidence="2" id="KW-0812">Transmembrane</keyword>
<dbReference type="Proteomes" id="UP000019149">
    <property type="component" value="Unassembled WGS sequence"/>
</dbReference>
<evidence type="ECO:0000313" key="3">
    <source>
        <dbReference type="EMBL" id="EUB56147.1"/>
    </source>
</evidence>
<dbReference type="CTD" id="36344712"/>
<dbReference type="RefSeq" id="XP_024347343.1">
    <property type="nucleotide sequence ID" value="XM_024498246.1"/>
</dbReference>
<feature type="region of interest" description="Disordered" evidence="1">
    <location>
        <begin position="176"/>
        <end position="229"/>
    </location>
</feature>
<proteinExistence type="predicted"/>
<feature type="compositionally biased region" description="Basic and acidic residues" evidence="1">
    <location>
        <begin position="644"/>
        <end position="658"/>
    </location>
</feature>
<feature type="compositionally biased region" description="Polar residues" evidence="1">
    <location>
        <begin position="382"/>
        <end position="397"/>
    </location>
</feature>
<feature type="compositionally biased region" description="Low complexity" evidence="1">
    <location>
        <begin position="197"/>
        <end position="229"/>
    </location>
</feature>
<accession>W6UCX6</accession>
<sequence length="665" mass="71735">MVRSSAHPAWHFARQGVVYYAHHDDAVGGPTTSDARTESPKMFVRRSFDVRGTIKRKHIESVALGDSVIIRCHINSNSETGALMAQSSMSLYCPAVPRDTFCFQNCRPQEVCNGKGSCRIIPSLEGVACRSIIHASGEIVYEYTLKHVTPEWVDWHHPGFACHSAAGKTNWTRLREKAKAPPEAEGNKVAPPPPPRTTTTSTTTTATTTTTTTPSPRRTTVNHGTTTNETQALIIASSNRGDDSAHWLNFLRTSSSGGFWTPEMIIITAFVALALSMLINCFCCVKWLVKRHHGDRRKLKGTATFGGQNDLRPTGVIPTVAWYPADPRVLPPVALAQQMTPSSAFHRSVTIPDESLVENSPHWNPFESADAARTHPEGKAANGSTMSNSAGRNSDSGFSIAHAGAPQPIQILSNPSAYPISFEPLGWSGPVTPRPRQHTHRLRHQFMPSYYVGVKRATSRETVFSERPISEIGFEPTPHHQHHYIPVVLGPGGGVRASQPQLASVSAYGAPLCSPADVSLIEKPGAGDGASAGGGSGSPKPGMTVLLPATVLSHQYGVIPPPSSSTERSTAPLLNADLVVKSQTVTPEAALEEVAVANETTGKSAAEVQMWLQSMPGADKDQQSRLPTKLADSLNTDYDVPSDWSEREPMLLREKLSSEETGPTE</sequence>
<feature type="transmembrane region" description="Helical" evidence="2">
    <location>
        <begin position="264"/>
        <end position="289"/>
    </location>
</feature>
<evidence type="ECO:0000313" key="4">
    <source>
        <dbReference type="Proteomes" id="UP000019149"/>
    </source>
</evidence>
<dbReference type="EMBL" id="APAU02000127">
    <property type="protein sequence ID" value="EUB56147.1"/>
    <property type="molecule type" value="Genomic_DNA"/>
</dbReference>